<gene>
    <name evidence="6" type="ORF">Desgi_0237</name>
</gene>
<keyword evidence="6" id="KW-0378">Hydrolase</keyword>
<dbReference type="GO" id="GO:0004519">
    <property type="term" value="F:endonuclease activity"/>
    <property type="evidence" value="ECO:0007669"/>
    <property type="project" value="UniProtKB-KW"/>
</dbReference>
<evidence type="ECO:0000256" key="1">
    <source>
        <dbReference type="ARBA" id="ARBA00010923"/>
    </source>
</evidence>
<dbReference type="PANTHER" id="PTHR30408:SF12">
    <property type="entry name" value="TYPE I RESTRICTION ENZYME MJAVIII SPECIFICITY SUBUNIT"/>
    <property type="match status" value="1"/>
</dbReference>
<keyword evidence="6" id="KW-0255">Endonuclease</keyword>
<dbReference type="Gene3D" id="3.90.220.20">
    <property type="entry name" value="DNA methylase specificity domains"/>
    <property type="match status" value="2"/>
</dbReference>
<dbReference type="InterPro" id="IPR044946">
    <property type="entry name" value="Restrct_endonuc_typeI_TRD_sf"/>
</dbReference>
<dbReference type="GO" id="GO:0009307">
    <property type="term" value="P:DNA restriction-modification system"/>
    <property type="evidence" value="ECO:0007669"/>
    <property type="project" value="UniProtKB-KW"/>
</dbReference>
<reference evidence="6 7" key="1">
    <citation type="submission" date="2012-01" db="EMBL/GenBank/DDBJ databases">
        <title>Complete sequence of Desulfotomaculum gibsoniae DSM 7213.</title>
        <authorList>
            <consortium name="US DOE Joint Genome Institute"/>
            <person name="Lucas S."/>
            <person name="Han J."/>
            <person name="Lapidus A."/>
            <person name="Cheng J.-F."/>
            <person name="Goodwin L."/>
            <person name="Pitluck S."/>
            <person name="Peters L."/>
            <person name="Ovchinnikova G."/>
            <person name="Teshima H."/>
            <person name="Detter J.C."/>
            <person name="Han C."/>
            <person name="Tapia R."/>
            <person name="Land M."/>
            <person name="Hauser L."/>
            <person name="Kyrpides N."/>
            <person name="Ivanova N."/>
            <person name="Pagani I."/>
            <person name="Parshina S."/>
            <person name="Plugge C."/>
            <person name="Muyzer G."/>
            <person name="Kuever J."/>
            <person name="Ivanova A."/>
            <person name="Nazina T."/>
            <person name="Klenk H.-P."/>
            <person name="Brambilla E."/>
            <person name="Spring S."/>
            <person name="Stams A.F."/>
            <person name="Woyke T."/>
        </authorList>
    </citation>
    <scope>NUCLEOTIDE SEQUENCE [LARGE SCALE GENOMIC DNA]</scope>
    <source>
        <strain evidence="6 7">DSM 7213</strain>
    </source>
</reference>
<dbReference type="KEGG" id="dgi:Desgi_0237"/>
<organism evidence="6 7">
    <name type="scientific">Desulfoscipio gibsoniae DSM 7213</name>
    <dbReference type="NCBI Taxonomy" id="767817"/>
    <lineage>
        <taxon>Bacteria</taxon>
        <taxon>Bacillati</taxon>
        <taxon>Bacillota</taxon>
        <taxon>Clostridia</taxon>
        <taxon>Eubacteriales</taxon>
        <taxon>Desulfallaceae</taxon>
        <taxon>Desulfoscipio</taxon>
    </lineage>
</organism>
<feature type="domain" description="Type I restriction modification DNA specificity" evidence="5">
    <location>
        <begin position="211"/>
        <end position="393"/>
    </location>
</feature>
<protein>
    <submittedName>
        <fullName evidence="6">Restriction endonuclease S subunit</fullName>
    </submittedName>
</protein>
<keyword evidence="3" id="KW-0238">DNA-binding</keyword>
<keyword evidence="4" id="KW-0175">Coiled coil</keyword>
<name>R4KH28_9FIRM</name>
<dbReference type="InterPro" id="IPR000055">
    <property type="entry name" value="Restrct_endonuc_typeI_TRD"/>
</dbReference>
<feature type="domain" description="Type I restriction modification DNA specificity" evidence="5">
    <location>
        <begin position="16"/>
        <end position="193"/>
    </location>
</feature>
<keyword evidence="7" id="KW-1185">Reference proteome</keyword>
<dbReference type="HOGENOM" id="CLU_2681687_0_0_9"/>
<feature type="coiled-coil region" evidence="4">
    <location>
        <begin position="381"/>
        <end position="408"/>
    </location>
</feature>
<accession>R4KH28</accession>
<dbReference type="eggNOG" id="COG0732">
    <property type="taxonomic scope" value="Bacteria"/>
</dbReference>
<dbReference type="InterPro" id="IPR052021">
    <property type="entry name" value="Type-I_RS_S_subunit"/>
</dbReference>
<keyword evidence="6" id="KW-0540">Nuclease</keyword>
<dbReference type="EMBL" id="CP003273">
    <property type="protein sequence ID" value="AGK99834.1"/>
    <property type="molecule type" value="Genomic_DNA"/>
</dbReference>
<keyword evidence="2" id="KW-0680">Restriction system</keyword>
<evidence type="ECO:0000256" key="4">
    <source>
        <dbReference type="SAM" id="Coils"/>
    </source>
</evidence>
<dbReference type="AlphaFoldDB" id="R4KH28"/>
<evidence type="ECO:0000256" key="2">
    <source>
        <dbReference type="ARBA" id="ARBA00022747"/>
    </source>
</evidence>
<evidence type="ECO:0000313" key="6">
    <source>
        <dbReference type="EMBL" id="AGK99834.1"/>
    </source>
</evidence>
<dbReference type="Proteomes" id="UP000013520">
    <property type="component" value="Chromosome"/>
</dbReference>
<dbReference type="SUPFAM" id="SSF116734">
    <property type="entry name" value="DNA methylase specificity domain"/>
    <property type="match status" value="2"/>
</dbReference>
<evidence type="ECO:0000259" key="5">
    <source>
        <dbReference type="Pfam" id="PF01420"/>
    </source>
</evidence>
<evidence type="ECO:0000313" key="7">
    <source>
        <dbReference type="Proteomes" id="UP000013520"/>
    </source>
</evidence>
<dbReference type="Gene3D" id="1.10.287.1120">
    <property type="entry name" value="Bipartite methylase S protein"/>
    <property type="match status" value="1"/>
</dbReference>
<proteinExistence type="inferred from homology"/>
<sequence>MEVKKGYKQTEVGVIPEDWEVRSLSDICVKLNVGFVGVCEPYFTNEGSGVLLVRTGNLQENGLVLSGSKYVTRESNKKSQVFAGDILIARHGSSGNAVMVPNSINEANTLNIVIIRTDIKRVNSIFAVYIINSYTVKNQVLTVTAGSTQGVINTGEIAKLKIPLPPTTSEQTAIADALSDADALIQSLEKLIAKKRAIKQGAMQELLKPKKDWVKKKFGEVADNNKKWSFTGGPFGSNLKSSDYTEDGIRIIQLQNIGDGRFINDYAIFTSENKADELISCNIYPGDIILSKMGDPVARACIVPDFHHRYLMCSDGIRLSVDKKVNHPYFIYTYINSPIFRMLAENASTGSTRKRIGLNELRNLELVIPPIAEQTRIATILSDMDAEIAALEAKLVKYKQIKQGMMQNLLTGRIRLVWVM</sequence>
<comment type="similarity">
    <text evidence="1">Belongs to the type-I restriction system S methylase family.</text>
</comment>
<dbReference type="REBASE" id="80837">
    <property type="entry name" value="S.Dgi7213ORF236P"/>
</dbReference>
<evidence type="ECO:0000256" key="3">
    <source>
        <dbReference type="ARBA" id="ARBA00023125"/>
    </source>
</evidence>
<dbReference type="STRING" id="767817.Desgi_0237"/>
<dbReference type="PANTHER" id="PTHR30408">
    <property type="entry name" value="TYPE-1 RESTRICTION ENZYME ECOKI SPECIFICITY PROTEIN"/>
    <property type="match status" value="1"/>
</dbReference>
<dbReference type="GO" id="GO:0003677">
    <property type="term" value="F:DNA binding"/>
    <property type="evidence" value="ECO:0007669"/>
    <property type="project" value="UniProtKB-KW"/>
</dbReference>
<dbReference type="Pfam" id="PF01420">
    <property type="entry name" value="Methylase_S"/>
    <property type="match status" value="2"/>
</dbReference>